<evidence type="ECO:0000256" key="8">
    <source>
        <dbReference type="ARBA" id="ARBA00022833"/>
    </source>
</evidence>
<dbReference type="PROSITE" id="PS01358">
    <property type="entry name" value="ZF_RANBP2_1"/>
    <property type="match status" value="3"/>
</dbReference>
<feature type="compositionally biased region" description="Acidic residues" evidence="20">
    <location>
        <begin position="76"/>
        <end position="85"/>
    </location>
</feature>
<gene>
    <name evidence="23" type="primary">LOC100201361</name>
</gene>
<comment type="cofactor">
    <cofactor evidence="1">
        <name>Zn(2+)</name>
        <dbReference type="ChEBI" id="CHEBI:29105"/>
    </cofactor>
</comment>
<evidence type="ECO:0000256" key="1">
    <source>
        <dbReference type="ARBA" id="ARBA00001947"/>
    </source>
</evidence>
<evidence type="ECO:0000256" key="7">
    <source>
        <dbReference type="ARBA" id="ARBA00022816"/>
    </source>
</evidence>
<evidence type="ECO:0000256" key="11">
    <source>
        <dbReference type="ARBA" id="ARBA00023125"/>
    </source>
</evidence>
<feature type="domain" description="RanBP2-type" evidence="21">
    <location>
        <begin position="673"/>
        <end position="702"/>
    </location>
</feature>
<feature type="compositionally biased region" description="Basic residues" evidence="20">
    <location>
        <begin position="13"/>
        <end position="24"/>
    </location>
</feature>
<dbReference type="InterPro" id="IPR026054">
    <property type="entry name" value="Nucleoporin"/>
</dbReference>
<evidence type="ECO:0000259" key="21">
    <source>
        <dbReference type="PROSITE" id="PS50199"/>
    </source>
</evidence>
<evidence type="ECO:0000256" key="10">
    <source>
        <dbReference type="ARBA" id="ARBA00023010"/>
    </source>
</evidence>
<feature type="domain" description="RanBP2-type" evidence="21">
    <location>
        <begin position="536"/>
        <end position="565"/>
    </location>
</feature>
<dbReference type="InterPro" id="IPR036443">
    <property type="entry name" value="Znf_RanBP2_sf"/>
</dbReference>
<dbReference type="InterPro" id="IPR001876">
    <property type="entry name" value="Znf_RanBP2"/>
</dbReference>
<reference evidence="22" key="1">
    <citation type="submission" date="2025-05" db="UniProtKB">
        <authorList>
            <consortium name="RefSeq"/>
        </authorList>
    </citation>
    <scope>NUCLEOTIDE SEQUENCE [LARGE SCALE GENOMIC DNA]</scope>
</reference>
<evidence type="ECO:0000256" key="4">
    <source>
        <dbReference type="ARBA" id="ARBA00022448"/>
    </source>
</evidence>
<dbReference type="GeneID" id="100201361"/>
<feature type="region of interest" description="Disordered" evidence="20">
    <location>
        <begin position="69"/>
        <end position="97"/>
    </location>
</feature>
<evidence type="ECO:0000256" key="5">
    <source>
        <dbReference type="ARBA" id="ARBA00022723"/>
    </source>
</evidence>
<keyword evidence="4" id="KW-0813">Transport</keyword>
<comment type="similarity">
    <text evidence="15">Belongs to the NUP153 family.</text>
</comment>
<evidence type="ECO:0000256" key="15">
    <source>
        <dbReference type="ARBA" id="ARBA00060842"/>
    </source>
</evidence>
<evidence type="ECO:0000256" key="20">
    <source>
        <dbReference type="SAM" id="MobiDB-lite"/>
    </source>
</evidence>
<evidence type="ECO:0000256" key="18">
    <source>
        <dbReference type="ARBA" id="ARBA00079437"/>
    </source>
</evidence>
<dbReference type="Proteomes" id="UP001652625">
    <property type="component" value="Chromosome 02"/>
</dbReference>
<keyword evidence="5" id="KW-0479">Metal-binding</keyword>
<evidence type="ECO:0000256" key="14">
    <source>
        <dbReference type="ARBA" id="ARBA00023242"/>
    </source>
</evidence>
<evidence type="ECO:0000256" key="9">
    <source>
        <dbReference type="ARBA" id="ARBA00022927"/>
    </source>
</evidence>
<keyword evidence="6 19" id="KW-0863">Zinc-finger</keyword>
<keyword evidence="11" id="KW-0238">DNA-binding</keyword>
<dbReference type="PANTHER" id="PTHR23193">
    <property type="entry name" value="NUCLEAR PORE COMPLEX PROTEIN NUP"/>
    <property type="match status" value="1"/>
</dbReference>
<keyword evidence="8" id="KW-0862">Zinc</keyword>
<keyword evidence="13" id="KW-0472">Membrane</keyword>
<proteinExistence type="inferred from homology"/>
<keyword evidence="12" id="KW-0906">Nuclear pore complex</keyword>
<evidence type="ECO:0000313" key="23">
    <source>
        <dbReference type="RefSeq" id="XP_065647473.1"/>
    </source>
</evidence>
<dbReference type="PANTHER" id="PTHR23193:SF23">
    <property type="entry name" value="NUCLEAR PORE COMPLEX PROTEIN NUP153"/>
    <property type="match status" value="1"/>
</dbReference>
<organism evidence="22 23">
    <name type="scientific">Hydra vulgaris</name>
    <name type="common">Hydra</name>
    <name type="synonym">Hydra attenuata</name>
    <dbReference type="NCBI Taxonomy" id="6087"/>
    <lineage>
        <taxon>Eukaryota</taxon>
        <taxon>Metazoa</taxon>
        <taxon>Cnidaria</taxon>
        <taxon>Hydrozoa</taxon>
        <taxon>Hydroidolina</taxon>
        <taxon>Anthoathecata</taxon>
        <taxon>Aplanulata</taxon>
        <taxon>Hydridae</taxon>
        <taxon>Hydra</taxon>
    </lineage>
</organism>
<dbReference type="SMART" id="SM00547">
    <property type="entry name" value="ZnF_RBZ"/>
    <property type="match status" value="3"/>
</dbReference>
<dbReference type="SUPFAM" id="SSF90209">
    <property type="entry name" value="Ran binding protein zinc finger-like"/>
    <property type="match status" value="3"/>
</dbReference>
<accession>A0ABM4BES3</accession>
<evidence type="ECO:0000256" key="16">
    <source>
        <dbReference type="ARBA" id="ARBA00068609"/>
    </source>
</evidence>
<evidence type="ECO:0000256" key="3">
    <source>
        <dbReference type="ARBA" id="ARBA00004567"/>
    </source>
</evidence>
<dbReference type="Pfam" id="PF00641">
    <property type="entry name" value="Zn_ribbon_RanBP"/>
    <property type="match status" value="3"/>
</dbReference>
<evidence type="ECO:0000256" key="13">
    <source>
        <dbReference type="ARBA" id="ARBA00023136"/>
    </source>
</evidence>
<comment type="subcellular location">
    <subcellularLocation>
        <location evidence="2">Nucleus membrane</location>
    </subcellularLocation>
    <subcellularLocation>
        <location evidence="3">Nucleus</location>
        <location evidence="3">Nuclear pore complex</location>
    </subcellularLocation>
</comment>
<evidence type="ECO:0000256" key="12">
    <source>
        <dbReference type="ARBA" id="ARBA00023132"/>
    </source>
</evidence>
<reference evidence="23" key="2">
    <citation type="submission" date="2025-08" db="UniProtKB">
        <authorList>
            <consortium name="RefSeq"/>
        </authorList>
    </citation>
    <scope>IDENTIFICATION</scope>
</reference>
<evidence type="ECO:0000256" key="6">
    <source>
        <dbReference type="ARBA" id="ARBA00022771"/>
    </source>
</evidence>
<keyword evidence="9" id="KW-0653">Protein transport</keyword>
<evidence type="ECO:0000256" key="19">
    <source>
        <dbReference type="PROSITE-ProRule" id="PRU00322"/>
    </source>
</evidence>
<dbReference type="RefSeq" id="XP_065647473.1">
    <property type="nucleotide sequence ID" value="XM_065791401.1"/>
</dbReference>
<keyword evidence="22" id="KW-1185">Reference proteome</keyword>
<evidence type="ECO:0000256" key="2">
    <source>
        <dbReference type="ARBA" id="ARBA00004126"/>
    </source>
</evidence>
<keyword evidence="7" id="KW-0509">mRNA transport</keyword>
<feature type="domain" description="RanBP2-type" evidence="21">
    <location>
        <begin position="598"/>
        <end position="627"/>
    </location>
</feature>
<name>A0ABM4BES3_HYDVU</name>
<feature type="region of interest" description="Disordered" evidence="20">
    <location>
        <begin position="1228"/>
        <end position="1247"/>
    </location>
</feature>
<keyword evidence="10" id="KW-0811">Translocation</keyword>
<feature type="region of interest" description="Disordered" evidence="20">
    <location>
        <begin position="1"/>
        <end position="37"/>
    </location>
</feature>
<sequence length="1247" mass="136047">MYNNNVVLNDKSRKIKSHSSKSHRANPYTKNRNVHLEKKSDVEQGILGRVSNYIVPNWISSWWKKDKNEESSGFSENDESDESDENNAQSSQPQIIKSNENHKIKSLSYEGTQNSNSIVQSTAVKPPLLGFYDKVGNSDNTLNQPSFLDNSFDSVQIYPSKQSFSNDEKVIEVSNSNTVNHKSSFVPKPAFNVSAFISPNLSTQNFNTTMNTTLDLSAVNKSLFYSGQTKFGGSSTYRQDSIKRQRISPVSNQACTTLTQMKAKSLPYAKRNAVTSATAKKILSTLDNMSSPVKDSRKLPSMQHLISPLTFSQKLRDLSKKKDSNIIKPPVSTLDTVKPSQKGFILSTNNTNTDQQQFVKPLKSIESFTFAKSDLSASEKVPVDSKQSSDIITTKTDNFLSKKTGKLRREHTSNHYSVPKTEEIINTLPSIPNVSFSLPSITTFKSSFQSASVEILPKPFISIESKEIAVKDAFYFSEPSVLAVRNHSEDPKMQCYTFSEPISIKKQSENKVSPPIFINNEKDRVKEGIIFKTFKLPGSWECSVCLVNNKPDFVKCAACQNEKTKLPIENNNIKAPSVSSSFLQIPQIKHLSSKFLKSENSWDCSTCLINNKYSSDKCVACETPKSKSVANEHFAADNSKVTIINENFKAPTVFNNNPQISQTNPLSLKFLKSESSWDCSTCLINNKSSSEKCVACETPNPKSIASVDKFKSDNQNTKTNLSLSNSLPSSSIFTFGKPNHSDSQINIKVPSFLSTTSKADFANVSEDAALSSNVFPLAKPLSESNIFTFGKPSNLTAQNDSKTSFFKTGTNDDNIVKVSECTSFSSNFFTHAKSLPESSIFTFGKPNYSTVSNDVPALLSTTNTAGTFIKDSENTNFSGNVPLLAKSLPGSSIFSFGKPIISTQNSNLDPSLSMTSSKTDSFAKVSESANISSNVITFAKSLPETSIFTFGKPNNSFSQNSFPPFLSTTTTNSNATLNSVPTLTFNAANNESKSRESSQSTTTPLFSFGKINEKTATSFQWGKTSANPIDAKSSENTALGTSLFSNKLQSESSSIASGVSTNVLQPSFFSQPSVFSTTSSVTNAPTFSFVKTTEGPLSLGLSNSALVSKPSSTLFGSTPTVFGSSVSTNLSNTGFCFGNSASSFSAIPSINFSTSSKPSFLNENSEPSFLPSAVVTKPFDFSSSNVPSFNFTSAQMPSFNFTSSDNTQNSDVSKNLFLNGTSGLFSIGAAPSSNDRRYKQHRRSRPK</sequence>
<dbReference type="PROSITE" id="PS50199">
    <property type="entry name" value="ZF_RANBP2_2"/>
    <property type="match status" value="3"/>
</dbReference>
<dbReference type="Gene3D" id="4.10.1060.10">
    <property type="entry name" value="Zinc finger, RanBP2-type"/>
    <property type="match status" value="3"/>
</dbReference>
<protein>
    <recommendedName>
        <fullName evidence="16">Nuclear pore complex protein Nup153</fullName>
    </recommendedName>
    <alternativeName>
        <fullName evidence="18">153 kDa nucleoporin</fullName>
    </alternativeName>
    <alternativeName>
        <fullName evidence="17">Nucleoporin Nup153</fullName>
    </alternativeName>
</protein>
<keyword evidence="14" id="KW-0539">Nucleus</keyword>
<feature type="compositionally biased region" description="Basic residues" evidence="20">
    <location>
        <begin position="1238"/>
        <end position="1247"/>
    </location>
</feature>
<evidence type="ECO:0000256" key="17">
    <source>
        <dbReference type="ARBA" id="ARBA00078197"/>
    </source>
</evidence>
<evidence type="ECO:0000313" key="22">
    <source>
        <dbReference type="Proteomes" id="UP001652625"/>
    </source>
</evidence>